<reference evidence="1 2" key="1">
    <citation type="submission" date="2016-10" db="EMBL/GenBank/DDBJ databases">
        <authorList>
            <person name="de Groot N.N."/>
        </authorList>
    </citation>
    <scope>NUCLEOTIDE SEQUENCE [LARGE SCALE GENOMIC DNA]</scope>
    <source>
        <strain evidence="1 2">LMG 27731</strain>
    </source>
</reference>
<organism evidence="1 2">
    <name type="scientific">Paraburkholderia aspalathi</name>
    <dbReference type="NCBI Taxonomy" id="1324617"/>
    <lineage>
        <taxon>Bacteria</taxon>
        <taxon>Pseudomonadati</taxon>
        <taxon>Pseudomonadota</taxon>
        <taxon>Betaproteobacteria</taxon>
        <taxon>Burkholderiales</taxon>
        <taxon>Burkholderiaceae</taxon>
        <taxon>Paraburkholderia</taxon>
    </lineage>
</organism>
<dbReference type="Proteomes" id="UP000198844">
    <property type="component" value="Unassembled WGS sequence"/>
</dbReference>
<dbReference type="EMBL" id="FPBH01000009">
    <property type="protein sequence ID" value="SFU09422.1"/>
    <property type="molecule type" value="Genomic_DNA"/>
</dbReference>
<evidence type="ECO:0000313" key="2">
    <source>
        <dbReference type="Proteomes" id="UP000198844"/>
    </source>
</evidence>
<proteinExistence type="predicted"/>
<accession>A0A1I7DCG0</accession>
<protein>
    <submittedName>
        <fullName evidence="1">Uncharacterized protein</fullName>
    </submittedName>
</protein>
<gene>
    <name evidence="1" type="ORF">SAMN05192563_1009156</name>
</gene>
<dbReference type="RefSeq" id="WP_143131712.1">
    <property type="nucleotide sequence ID" value="NZ_FPBH01000009.1"/>
</dbReference>
<evidence type="ECO:0000313" key="1">
    <source>
        <dbReference type="EMBL" id="SFU09422.1"/>
    </source>
</evidence>
<name>A0A1I7DCG0_9BURK</name>
<sequence>MRPIVDHKHGFSAKRGARLERFRTQRSSHTAVQRPRMFPSTCGQSHKHWLVIKPVTSINVPKIKGYFTNLYKRIHTLLRDMVLHATISWDLLISTSTPYGFAEAAGWSTSFRQSANHSSRHSTPGYQSGR</sequence>
<dbReference type="AlphaFoldDB" id="A0A1I7DCG0"/>